<keyword evidence="1" id="KW-1133">Transmembrane helix</keyword>
<feature type="signal peptide" evidence="2">
    <location>
        <begin position="1"/>
        <end position="18"/>
    </location>
</feature>
<dbReference type="EMBL" id="AP027142">
    <property type="protein sequence ID" value="BDV33461.1"/>
    <property type="molecule type" value="Genomic_DNA"/>
</dbReference>
<dbReference type="Proteomes" id="UP001317629">
    <property type="component" value="Chromosome"/>
</dbReference>
<keyword evidence="2" id="KW-0732">Signal</keyword>
<evidence type="ECO:0000313" key="3">
    <source>
        <dbReference type="EMBL" id="BDV33461.1"/>
    </source>
</evidence>
<name>A0ABM8E664_9HYPH</name>
<feature type="transmembrane region" description="Helical" evidence="1">
    <location>
        <begin position="69"/>
        <end position="87"/>
    </location>
</feature>
<accession>A0ABM8E664</accession>
<feature type="transmembrane region" description="Helical" evidence="1">
    <location>
        <begin position="143"/>
        <end position="162"/>
    </location>
</feature>
<feature type="chain" id="PRO_5047514033" description="DUF1772 domain-containing protein" evidence="2">
    <location>
        <begin position="19"/>
        <end position="163"/>
    </location>
</feature>
<keyword evidence="1" id="KW-0812">Transmembrane</keyword>
<keyword evidence="1" id="KW-0472">Membrane</keyword>
<evidence type="ECO:0000313" key="4">
    <source>
        <dbReference type="Proteomes" id="UP001317629"/>
    </source>
</evidence>
<reference evidence="3 4" key="1">
    <citation type="journal article" date="2023" name="Int. J. Syst. Evol. Microbiol.">
        <title>Methylocystis iwaonis sp. nov., a type II methane-oxidizing bacterium from surface soil of a rice paddy field in Japan, and emended description of the genus Methylocystis (ex Whittenbury et al. 1970) Bowman et al. 1993.</title>
        <authorList>
            <person name="Kaise H."/>
            <person name="Sawadogo J.B."/>
            <person name="Alam M.S."/>
            <person name="Ueno C."/>
            <person name="Dianou D."/>
            <person name="Shinjo R."/>
            <person name="Asakawa S."/>
        </authorList>
    </citation>
    <scope>NUCLEOTIDE SEQUENCE [LARGE SCALE GENOMIC DNA]</scope>
    <source>
        <strain evidence="3 4">SS37A-Re</strain>
    </source>
</reference>
<evidence type="ECO:0008006" key="5">
    <source>
        <dbReference type="Google" id="ProtNLM"/>
    </source>
</evidence>
<protein>
    <recommendedName>
        <fullName evidence="5">DUF1772 domain-containing protein</fullName>
    </recommendedName>
</protein>
<evidence type="ECO:0000256" key="1">
    <source>
        <dbReference type="SAM" id="Phobius"/>
    </source>
</evidence>
<sequence>MFYLAVFFLLAAGAAHWAANREAQKHGETVLARRWETSVFYRDEEFIGWVTSGSASVDGYRSVLAPYDLALLACLGAALAAGSLAAAESLQCVDGGRWVLCVAPVAFSAADFVEDRLLLARMAARSATPAEVQKLRRATLGKFLALAAAVNQTVALALWAFFA</sequence>
<dbReference type="RefSeq" id="WP_281930891.1">
    <property type="nucleotide sequence ID" value="NZ_AP027142.1"/>
</dbReference>
<proteinExistence type="predicted"/>
<evidence type="ECO:0000256" key="2">
    <source>
        <dbReference type="SAM" id="SignalP"/>
    </source>
</evidence>
<gene>
    <name evidence="3" type="ORF">SS37A_09900</name>
</gene>
<organism evidence="3 4">
    <name type="scientific">Methylocystis iwaonis</name>
    <dbReference type="NCBI Taxonomy" id="2885079"/>
    <lineage>
        <taxon>Bacteria</taxon>
        <taxon>Pseudomonadati</taxon>
        <taxon>Pseudomonadota</taxon>
        <taxon>Alphaproteobacteria</taxon>
        <taxon>Hyphomicrobiales</taxon>
        <taxon>Methylocystaceae</taxon>
        <taxon>Methylocystis</taxon>
    </lineage>
</organism>
<keyword evidence="4" id="KW-1185">Reference proteome</keyword>